<evidence type="ECO:0000313" key="2">
    <source>
        <dbReference type="Proteomes" id="UP000284621"/>
    </source>
</evidence>
<dbReference type="EMBL" id="QSID01000003">
    <property type="protein sequence ID" value="RHC67047.1"/>
    <property type="molecule type" value="Genomic_DNA"/>
</dbReference>
<sequence>MGKKKKKQVRAEPDKKNISWLCSSDAFDILCGGSYTRLIDNPEIVAAVNKICNLISSMTIHLMENTDAGDKRLKNELSRKIDITPNRFMTRKTFISALVREILLEGDGNAVVYAETTQGYLKDLQLIPAGHFSFVPDGYGYLIRIDGEPYTPDELLHFVINPSPDYPWKGCGYRTALKDIANNLKQATATKKGFMESKWKPSVIVKVDSMSDELSSPEGRKKILNDYVANTDAGEPWVIPADAFDVEVVKPLSLTDLALSDAVMLDKKTIAAILDVPAFVVGAGEFDSEEWNNFINTRIRPLCNALEQELTKKLLINPDWYFRFNVRSLYAYDITTLSNVGANLYTRGIMTGNEVRDAIGYSPMEGLDELVILENYIPQGMIGDQKKLKGGKEGEEE</sequence>
<dbReference type="RefSeq" id="WP_118380678.1">
    <property type="nucleotide sequence ID" value="NZ_CABJFJ010000003.1"/>
</dbReference>
<keyword evidence="2" id="KW-1185">Reference proteome</keyword>
<dbReference type="InterPro" id="IPR006944">
    <property type="entry name" value="Phage/GTA_portal"/>
</dbReference>
<dbReference type="NCBIfam" id="TIGR01537">
    <property type="entry name" value="portal_HK97"/>
    <property type="match status" value="1"/>
</dbReference>
<protein>
    <submittedName>
        <fullName evidence="1">Phage portal protein</fullName>
    </submittedName>
</protein>
<dbReference type="Proteomes" id="UP000284621">
    <property type="component" value="Unassembled WGS sequence"/>
</dbReference>
<comment type="caution">
    <text evidence="1">The sequence shown here is derived from an EMBL/GenBank/DDBJ whole genome shotgun (WGS) entry which is preliminary data.</text>
</comment>
<reference evidence="1 2" key="1">
    <citation type="submission" date="2018-08" db="EMBL/GenBank/DDBJ databases">
        <title>A genome reference for cultivated species of the human gut microbiota.</title>
        <authorList>
            <person name="Zou Y."/>
            <person name="Xue W."/>
            <person name="Luo G."/>
        </authorList>
    </citation>
    <scope>NUCLEOTIDE SEQUENCE [LARGE SCALE GENOMIC DNA]</scope>
    <source>
        <strain evidence="1 2">AM34-3LB</strain>
    </source>
</reference>
<evidence type="ECO:0000313" key="1">
    <source>
        <dbReference type="EMBL" id="RHC67047.1"/>
    </source>
</evidence>
<gene>
    <name evidence="1" type="ORF">DW833_03735</name>
</gene>
<dbReference type="InterPro" id="IPR006427">
    <property type="entry name" value="Portal_HK97"/>
</dbReference>
<name>A0A414B8G4_9FIRM</name>
<dbReference type="AlphaFoldDB" id="A0A414B8G4"/>
<proteinExistence type="predicted"/>
<dbReference type="Pfam" id="PF04860">
    <property type="entry name" value="Phage_portal"/>
    <property type="match status" value="1"/>
</dbReference>
<organism evidence="1 2">
    <name type="scientific">Anaerobutyricum hallii</name>
    <dbReference type="NCBI Taxonomy" id="39488"/>
    <lineage>
        <taxon>Bacteria</taxon>
        <taxon>Bacillati</taxon>
        <taxon>Bacillota</taxon>
        <taxon>Clostridia</taxon>
        <taxon>Lachnospirales</taxon>
        <taxon>Lachnospiraceae</taxon>
        <taxon>Anaerobutyricum</taxon>
    </lineage>
</organism>
<accession>A0A414B8G4</accession>